<name>A0ABS2U6B1_9ACTN</name>
<sequence length="136" mass="14343">MRTTEDILTTTADTLAYTGLWTGDHFAHGTALTVTAAIYHAATGHVPDALHADDDAALALITANPQTMYAIQALSDCLDTEPPTDGDTGRPDHIEHIERYAAEPALGADAPPTTSEVIGRILRAAHTHDHPKGQAA</sequence>
<protein>
    <submittedName>
        <fullName evidence="1">Uncharacterized protein</fullName>
    </submittedName>
</protein>
<dbReference type="EMBL" id="JADKYB010000030">
    <property type="protein sequence ID" value="MBM9510035.1"/>
    <property type="molecule type" value="Genomic_DNA"/>
</dbReference>
<evidence type="ECO:0000313" key="2">
    <source>
        <dbReference type="Proteomes" id="UP000749040"/>
    </source>
</evidence>
<dbReference type="Proteomes" id="UP000749040">
    <property type="component" value="Unassembled WGS sequence"/>
</dbReference>
<comment type="caution">
    <text evidence="1">The sequence shown here is derived from an EMBL/GenBank/DDBJ whole genome shotgun (WGS) entry which is preliminary data.</text>
</comment>
<proteinExistence type="predicted"/>
<organism evidence="1 2">
    <name type="scientific">Actinacidiphila acididurans</name>
    <dbReference type="NCBI Taxonomy" id="2784346"/>
    <lineage>
        <taxon>Bacteria</taxon>
        <taxon>Bacillati</taxon>
        <taxon>Actinomycetota</taxon>
        <taxon>Actinomycetes</taxon>
        <taxon>Kitasatosporales</taxon>
        <taxon>Streptomycetaceae</taxon>
        <taxon>Actinacidiphila</taxon>
    </lineage>
</organism>
<keyword evidence="2" id="KW-1185">Reference proteome</keyword>
<gene>
    <name evidence="1" type="ORF">ITX44_36860</name>
</gene>
<accession>A0ABS2U6B1</accession>
<dbReference type="RefSeq" id="WP_205363668.1">
    <property type="nucleotide sequence ID" value="NZ_JADKYB010000030.1"/>
</dbReference>
<reference evidence="1 2" key="1">
    <citation type="submission" date="2021-01" db="EMBL/GenBank/DDBJ databases">
        <title>Streptomyces acididurans sp. nov., isolated from a peat swamp forest soil.</title>
        <authorList>
            <person name="Chantavorakit T."/>
            <person name="Duangmal K."/>
        </authorList>
    </citation>
    <scope>NUCLEOTIDE SEQUENCE [LARGE SCALE GENOMIC DNA]</scope>
    <source>
        <strain evidence="1 2">KK5PA1</strain>
    </source>
</reference>
<evidence type="ECO:0000313" key="1">
    <source>
        <dbReference type="EMBL" id="MBM9510035.1"/>
    </source>
</evidence>